<dbReference type="SMART" id="SM00382">
    <property type="entry name" value="AAA"/>
    <property type="match status" value="1"/>
</dbReference>
<evidence type="ECO:0000256" key="6">
    <source>
        <dbReference type="ARBA" id="ARBA00023136"/>
    </source>
</evidence>
<keyword evidence="2 8" id="KW-0812">Transmembrane</keyword>
<keyword evidence="3" id="KW-0547">Nucleotide-binding</keyword>
<comment type="function">
    <text evidence="7">Part of an ABC transporter complex. Transmembrane domains (TMD) form a pore in the inner membrane and the ATP-binding domain (NBD) is responsible for energy generation.</text>
</comment>
<keyword evidence="5 8" id="KW-1133">Transmembrane helix</keyword>
<feature type="domain" description="ABC transmembrane type-1" evidence="10">
    <location>
        <begin position="35"/>
        <end position="316"/>
    </location>
</feature>
<dbReference type="InterPro" id="IPR036640">
    <property type="entry name" value="ABC1_TM_sf"/>
</dbReference>
<dbReference type="PANTHER" id="PTHR43394:SF1">
    <property type="entry name" value="ATP-BINDING CASSETTE SUB-FAMILY B MEMBER 10, MITOCHONDRIAL"/>
    <property type="match status" value="1"/>
</dbReference>
<dbReference type="CDD" id="cd18552">
    <property type="entry name" value="ABC_6TM_MsbA_like"/>
    <property type="match status" value="1"/>
</dbReference>
<organism evidence="11 12">
    <name type="scientific">Maricaulis maris (strain MCS10)</name>
    <name type="common">Caulobacter maris</name>
    <dbReference type="NCBI Taxonomy" id="394221"/>
    <lineage>
        <taxon>Bacteria</taxon>
        <taxon>Pseudomonadati</taxon>
        <taxon>Pseudomonadota</taxon>
        <taxon>Alphaproteobacteria</taxon>
        <taxon>Maricaulales</taxon>
        <taxon>Maricaulaceae</taxon>
        <taxon>Maricaulis</taxon>
    </lineage>
</organism>
<dbReference type="GO" id="GO:0015421">
    <property type="term" value="F:ABC-type oligopeptide transporter activity"/>
    <property type="evidence" value="ECO:0007669"/>
    <property type="project" value="TreeGrafter"/>
</dbReference>
<feature type="transmembrane region" description="Helical" evidence="8">
    <location>
        <begin position="34"/>
        <end position="57"/>
    </location>
</feature>
<dbReference type="SUPFAM" id="SSF52540">
    <property type="entry name" value="P-loop containing nucleoside triphosphate hydrolases"/>
    <property type="match status" value="1"/>
</dbReference>
<feature type="transmembrane region" description="Helical" evidence="8">
    <location>
        <begin position="69"/>
        <end position="90"/>
    </location>
</feature>
<dbReference type="Proteomes" id="UP000001964">
    <property type="component" value="Chromosome"/>
</dbReference>
<dbReference type="KEGG" id="mmr:Mmar10_0637"/>
<evidence type="ECO:0000256" key="5">
    <source>
        <dbReference type="ARBA" id="ARBA00022989"/>
    </source>
</evidence>
<evidence type="ECO:0000256" key="4">
    <source>
        <dbReference type="ARBA" id="ARBA00022840"/>
    </source>
</evidence>
<feature type="transmembrane region" description="Helical" evidence="8">
    <location>
        <begin position="152"/>
        <end position="169"/>
    </location>
</feature>
<evidence type="ECO:0000256" key="1">
    <source>
        <dbReference type="ARBA" id="ARBA00004651"/>
    </source>
</evidence>
<dbReference type="PANTHER" id="PTHR43394">
    <property type="entry name" value="ATP-DEPENDENT PERMEASE MDL1, MITOCHONDRIAL"/>
    <property type="match status" value="1"/>
</dbReference>
<dbReference type="Gene3D" id="3.40.50.300">
    <property type="entry name" value="P-loop containing nucleotide triphosphate hydrolases"/>
    <property type="match status" value="1"/>
</dbReference>
<sequence precursor="true">MTDPAQPGASKPAPTATLARRLWRDWLWRRRGMVVLALVLSAITAAAAASYAGVIAWTFDKLNSGAADFFPLAPLAVVGLAAIRGVSLYLQTVQTNRLALNVMQDLQNAMFAKLMQADFARLQAEGTGSLVSRFTNDITLLRETIVRLSNNLMRDVLTVIITIGVMLSLDWMLSLLILVVYPIAAWPVIRIGQRLRKTSSQAQAQMGEVTGQLEESFSGARMIKTYGLEDHETERARKSFFERLRFLLKITENKARVDPILEVVGGLAFAGLVAFAGWRMLEGETSLGNIIGVLTGIAVISPAIRALGTLNAVVQEGFAVLERVFTVLDTEESVTTALDAPALDVTAGAVELDGVGFAYPDGSVALNKISLKADPGQTVALVGPSGSGKSTILNLLPRLYDHQSGRITIDGTATSAVSLASLRRSMALVSQDVTLFDDTVRANIGFGDLDAGDDAIIAAAKAADAHDFIMALPDGYDSPVGPRGGNLSGGQRQRLSIARAILKNAPILLLDEATSALDTESEQRVQTALEHLSQGRTCLVIAHRLSTVRRADWIYVMEDGRIAEQGRHDDLIACDGLYARLCRMQFEA</sequence>
<evidence type="ECO:0000313" key="11">
    <source>
        <dbReference type="EMBL" id="ABI64930.1"/>
    </source>
</evidence>
<protein>
    <submittedName>
        <fullName evidence="11">ABC transporter related protein</fullName>
    </submittedName>
</protein>
<evidence type="ECO:0000256" key="8">
    <source>
        <dbReference type="SAM" id="Phobius"/>
    </source>
</evidence>
<dbReference type="PROSITE" id="PS00211">
    <property type="entry name" value="ABC_TRANSPORTER_1"/>
    <property type="match status" value="1"/>
</dbReference>
<dbReference type="eggNOG" id="COG1132">
    <property type="taxonomic scope" value="Bacteria"/>
</dbReference>
<feature type="transmembrane region" description="Helical" evidence="8">
    <location>
        <begin position="287"/>
        <end position="307"/>
    </location>
</feature>
<evidence type="ECO:0000313" key="12">
    <source>
        <dbReference type="Proteomes" id="UP000001964"/>
    </source>
</evidence>
<dbReference type="Gene3D" id="1.20.1560.10">
    <property type="entry name" value="ABC transporter type 1, transmembrane domain"/>
    <property type="match status" value="1"/>
</dbReference>
<feature type="domain" description="ABC transporter" evidence="9">
    <location>
        <begin position="350"/>
        <end position="584"/>
    </location>
</feature>
<dbReference type="PROSITE" id="PS50893">
    <property type="entry name" value="ABC_TRANSPORTER_2"/>
    <property type="match status" value="1"/>
</dbReference>
<dbReference type="STRING" id="394221.Mmar10_0637"/>
<dbReference type="SUPFAM" id="SSF90123">
    <property type="entry name" value="ABC transporter transmembrane region"/>
    <property type="match status" value="1"/>
</dbReference>
<dbReference type="PROSITE" id="PS50929">
    <property type="entry name" value="ABC_TM1F"/>
    <property type="match status" value="1"/>
</dbReference>
<dbReference type="GO" id="GO:0016887">
    <property type="term" value="F:ATP hydrolysis activity"/>
    <property type="evidence" value="ECO:0007669"/>
    <property type="project" value="InterPro"/>
</dbReference>
<evidence type="ECO:0000256" key="7">
    <source>
        <dbReference type="ARBA" id="ARBA00024725"/>
    </source>
</evidence>
<feature type="transmembrane region" description="Helical" evidence="8">
    <location>
        <begin position="260"/>
        <end position="281"/>
    </location>
</feature>
<dbReference type="EMBL" id="CP000449">
    <property type="protein sequence ID" value="ABI64930.1"/>
    <property type="molecule type" value="Genomic_DNA"/>
</dbReference>
<dbReference type="GO" id="GO:0005524">
    <property type="term" value="F:ATP binding"/>
    <property type="evidence" value="ECO:0007669"/>
    <property type="project" value="UniProtKB-KW"/>
</dbReference>
<dbReference type="InterPro" id="IPR039421">
    <property type="entry name" value="Type_1_exporter"/>
</dbReference>
<dbReference type="InterPro" id="IPR011527">
    <property type="entry name" value="ABC1_TM_dom"/>
</dbReference>
<gene>
    <name evidence="11" type="ordered locus">Mmar10_0637</name>
</gene>
<dbReference type="InterPro" id="IPR003593">
    <property type="entry name" value="AAA+_ATPase"/>
</dbReference>
<comment type="subcellular location">
    <subcellularLocation>
        <location evidence="1">Cell membrane</location>
        <topology evidence="1">Multi-pass membrane protein</topology>
    </subcellularLocation>
</comment>
<dbReference type="InterPro" id="IPR027417">
    <property type="entry name" value="P-loop_NTPase"/>
</dbReference>
<dbReference type="InterPro" id="IPR017871">
    <property type="entry name" value="ABC_transporter-like_CS"/>
</dbReference>
<accession>Q0AS07</accession>
<name>Q0AS07_MARMM</name>
<proteinExistence type="predicted"/>
<keyword evidence="6 8" id="KW-0472">Membrane</keyword>
<dbReference type="Pfam" id="PF00664">
    <property type="entry name" value="ABC_membrane"/>
    <property type="match status" value="1"/>
</dbReference>
<dbReference type="GO" id="GO:0005886">
    <property type="term" value="C:plasma membrane"/>
    <property type="evidence" value="ECO:0007669"/>
    <property type="project" value="UniProtKB-SubCell"/>
</dbReference>
<evidence type="ECO:0000256" key="2">
    <source>
        <dbReference type="ARBA" id="ARBA00022692"/>
    </source>
</evidence>
<dbReference type="AlphaFoldDB" id="Q0AS07"/>
<dbReference type="FunFam" id="3.40.50.300:FF:000218">
    <property type="entry name" value="Multidrug ABC transporter ATP-binding protein"/>
    <property type="match status" value="1"/>
</dbReference>
<evidence type="ECO:0000256" key="3">
    <source>
        <dbReference type="ARBA" id="ARBA00022741"/>
    </source>
</evidence>
<evidence type="ECO:0000259" key="9">
    <source>
        <dbReference type="PROSITE" id="PS50893"/>
    </source>
</evidence>
<dbReference type="RefSeq" id="WP_011642577.1">
    <property type="nucleotide sequence ID" value="NC_008347.1"/>
</dbReference>
<keyword evidence="4" id="KW-0067">ATP-binding</keyword>
<dbReference type="Pfam" id="PF00005">
    <property type="entry name" value="ABC_tran"/>
    <property type="match status" value="1"/>
</dbReference>
<reference evidence="11 12" key="1">
    <citation type="submission" date="2006-08" db="EMBL/GenBank/DDBJ databases">
        <title>Complete sequence of Maricaulis maris MCS10.</title>
        <authorList>
            <consortium name="US DOE Joint Genome Institute"/>
            <person name="Copeland A."/>
            <person name="Lucas S."/>
            <person name="Lapidus A."/>
            <person name="Barry K."/>
            <person name="Detter J.C."/>
            <person name="Glavina del Rio T."/>
            <person name="Hammon N."/>
            <person name="Israni S."/>
            <person name="Dalin E."/>
            <person name="Tice H."/>
            <person name="Pitluck S."/>
            <person name="Saunders E."/>
            <person name="Brettin T."/>
            <person name="Bruce D."/>
            <person name="Han C."/>
            <person name="Tapia R."/>
            <person name="Gilna P."/>
            <person name="Schmutz J."/>
            <person name="Larimer F."/>
            <person name="Land M."/>
            <person name="Hauser L."/>
            <person name="Kyrpides N."/>
            <person name="Mikhailova N."/>
            <person name="Viollier P."/>
            <person name="Stephens C."/>
            <person name="Richardson P."/>
        </authorList>
    </citation>
    <scope>NUCLEOTIDE SEQUENCE [LARGE SCALE GENOMIC DNA]</scope>
    <source>
        <strain evidence="11 12">MCS10</strain>
    </source>
</reference>
<keyword evidence="12" id="KW-1185">Reference proteome</keyword>
<dbReference type="InterPro" id="IPR003439">
    <property type="entry name" value="ABC_transporter-like_ATP-bd"/>
</dbReference>
<evidence type="ECO:0000259" key="10">
    <source>
        <dbReference type="PROSITE" id="PS50929"/>
    </source>
</evidence>
<dbReference type="HOGENOM" id="CLU_000604_84_4_5"/>